<sequence>MLAKIFPCQPAVPGTAQLMVRLRGEQAVLSNLTFSLCNNEQNYLQPDNTWSTAPHWFTIDGGYAFNNGSGFRIGPTLLDPLLASASQVQIQVRLASGETRSTTLQLVRDELFSSGARGQTSSYSGSSMLTTPASAPTPEPVPAVEPAPAPAESAPIPIPVSVSSRPKPAVSRIPMIVGAVLILLIVAGALWWFMGRDSVHAQPATVDKQPEAPAPAPAQAPAPAPVPAAPAPTPAASTTSEASTCSSANLASQSELDFVQNCVQQKLDSDKLLSIIQAAKDAKKCGVAQRLYANRAQGGDIKVALAYASEYDPQDHKPSDCFKTPDPDTAAYWYETVLQTEPDNAKAKQRLEELRK</sequence>
<keyword evidence="2" id="KW-0472">Membrane</keyword>
<feature type="region of interest" description="Disordered" evidence="1">
    <location>
        <begin position="116"/>
        <end position="166"/>
    </location>
</feature>
<evidence type="ECO:0000256" key="1">
    <source>
        <dbReference type="SAM" id="MobiDB-lite"/>
    </source>
</evidence>
<keyword evidence="4" id="KW-1185">Reference proteome</keyword>
<feature type="transmembrane region" description="Helical" evidence="2">
    <location>
        <begin position="173"/>
        <end position="194"/>
    </location>
</feature>
<dbReference type="AlphaFoldDB" id="A0AB35RN44"/>
<dbReference type="EMBL" id="JAWJAC010000006">
    <property type="protein sequence ID" value="MDV2863295.1"/>
    <property type="molecule type" value="Genomic_DNA"/>
</dbReference>
<keyword evidence="2" id="KW-1133">Transmembrane helix</keyword>
<feature type="compositionally biased region" description="Pro residues" evidence="1">
    <location>
        <begin position="135"/>
        <end position="149"/>
    </location>
</feature>
<gene>
    <name evidence="3" type="ORF">R0H02_12560</name>
</gene>
<evidence type="ECO:0000313" key="4">
    <source>
        <dbReference type="Proteomes" id="UP001286589"/>
    </source>
</evidence>
<feature type="compositionally biased region" description="Polar residues" evidence="1">
    <location>
        <begin position="116"/>
        <end position="129"/>
    </location>
</feature>
<protein>
    <submittedName>
        <fullName evidence="3">Uncharacterized protein</fullName>
    </submittedName>
</protein>
<feature type="compositionally biased region" description="Pro residues" evidence="1">
    <location>
        <begin position="212"/>
        <end position="233"/>
    </location>
</feature>
<evidence type="ECO:0000256" key="2">
    <source>
        <dbReference type="SAM" id="Phobius"/>
    </source>
</evidence>
<proteinExistence type="predicted"/>
<feature type="compositionally biased region" description="Low complexity" evidence="1">
    <location>
        <begin position="150"/>
        <end position="164"/>
    </location>
</feature>
<evidence type="ECO:0000313" key="3">
    <source>
        <dbReference type="EMBL" id="MDV2863295.1"/>
    </source>
</evidence>
<dbReference type="Proteomes" id="UP001286589">
    <property type="component" value="Unassembled WGS sequence"/>
</dbReference>
<feature type="region of interest" description="Disordered" evidence="1">
    <location>
        <begin position="204"/>
        <end position="240"/>
    </location>
</feature>
<keyword evidence="2" id="KW-0812">Transmembrane</keyword>
<comment type="caution">
    <text evidence="3">The sequence shown here is derived from an EMBL/GenBank/DDBJ whole genome shotgun (WGS) entry which is preliminary data.</text>
</comment>
<organism evidence="3 4">
    <name type="scientific">Phytobacter ursingii</name>
    <dbReference type="NCBI Taxonomy" id="1972431"/>
    <lineage>
        <taxon>Bacteria</taxon>
        <taxon>Pseudomonadati</taxon>
        <taxon>Pseudomonadota</taxon>
        <taxon>Gammaproteobacteria</taxon>
        <taxon>Enterobacterales</taxon>
        <taxon>Enterobacteriaceae</taxon>
        <taxon>Phytobacter</taxon>
    </lineage>
</organism>
<reference evidence="3 4" key="1">
    <citation type="submission" date="2023-10" db="EMBL/GenBank/DDBJ databases">
        <title>Phytobacter spp. The emergence of a new genus of hospital-origin enterobacteria encoding carbapenemases in Argentina.</title>
        <authorList>
            <person name="Vay C."/>
            <person name="Almuzara M."/>
            <person name="Traglia G.M."/>
            <person name="Campos J."/>
        </authorList>
    </citation>
    <scope>NUCLEOTIDE SEQUENCE [LARGE SCALE GENOMIC DNA]</scope>
    <source>
        <strain evidence="3 4">CVMA36</strain>
    </source>
</reference>
<dbReference type="PRINTS" id="PR01217">
    <property type="entry name" value="PRICHEXTENSN"/>
</dbReference>
<name>A0AB35RN44_9ENTR</name>
<dbReference type="RefSeq" id="WP_229222791.1">
    <property type="nucleotide sequence ID" value="NZ_JAWJAC010000006.1"/>
</dbReference>
<accession>A0AB35RN44</accession>